<dbReference type="PANTHER" id="PTHR30572:SF4">
    <property type="entry name" value="ABC TRANSPORTER PERMEASE YTRF"/>
    <property type="match status" value="1"/>
</dbReference>
<comment type="subcellular location">
    <subcellularLocation>
        <location evidence="1">Cell membrane</location>
        <topology evidence="1">Multi-pass membrane protein</topology>
    </subcellularLocation>
</comment>
<proteinExistence type="inferred from homology"/>
<feature type="transmembrane region" description="Helical" evidence="8">
    <location>
        <begin position="762"/>
        <end position="788"/>
    </location>
</feature>
<dbReference type="AlphaFoldDB" id="A0A5J6GSB5"/>
<evidence type="ECO:0000256" key="3">
    <source>
        <dbReference type="ARBA" id="ARBA00022692"/>
    </source>
</evidence>
<evidence type="ECO:0000259" key="9">
    <source>
        <dbReference type="Pfam" id="PF02687"/>
    </source>
</evidence>
<dbReference type="OrthoDB" id="3223244at2"/>
<feature type="transmembrane region" description="Helical" evidence="8">
    <location>
        <begin position="334"/>
        <end position="355"/>
    </location>
</feature>
<dbReference type="GO" id="GO:0022857">
    <property type="term" value="F:transmembrane transporter activity"/>
    <property type="evidence" value="ECO:0007669"/>
    <property type="project" value="TreeGrafter"/>
</dbReference>
<feature type="region of interest" description="Disordered" evidence="7">
    <location>
        <begin position="108"/>
        <end position="149"/>
    </location>
</feature>
<name>A0A5J6GSB5_STRKN</name>
<feature type="transmembrane region" description="Helical" evidence="8">
    <location>
        <begin position="240"/>
        <end position="265"/>
    </location>
</feature>
<feature type="domain" description="ABC3 transporter permease C-terminal" evidence="9">
    <location>
        <begin position="675"/>
        <end position="789"/>
    </location>
</feature>
<evidence type="ECO:0000313" key="11">
    <source>
        <dbReference type="Proteomes" id="UP000325529"/>
    </source>
</evidence>
<feature type="transmembrane region" description="Helical" evidence="8">
    <location>
        <begin position="292"/>
        <end position="314"/>
    </location>
</feature>
<keyword evidence="11" id="KW-1185">Reference proteome</keyword>
<dbReference type="InterPro" id="IPR050250">
    <property type="entry name" value="Macrolide_Exporter_MacB"/>
</dbReference>
<dbReference type="Pfam" id="PF02687">
    <property type="entry name" value="FtsX"/>
    <property type="match status" value="2"/>
</dbReference>
<feature type="compositionally biased region" description="Basic and acidic residues" evidence="7">
    <location>
        <begin position="108"/>
        <end position="117"/>
    </location>
</feature>
<dbReference type="PANTHER" id="PTHR30572">
    <property type="entry name" value="MEMBRANE COMPONENT OF TRANSPORTER-RELATED"/>
    <property type="match status" value="1"/>
</dbReference>
<sequence>MARERRAAFVGSFLALCLGVAILTVGALTLLSPGGGVPERYQGAPVLVRSTQDAAEARANGRFLEAAPFSPRRTAELTRQLAQLPGVRDAVPDRAFAAQAVVAGKVVGDQERGERQGHGWSSAALAPYGLSDGHPPRRDDEVAVDGSLGLRPGDRVRLRTATGSAPYTVSGTVAGPGYYVSDERAAQLAGGVRVIGLLMEKGAADVRPDVGPGAEVLSGADRAELAPARDAKTRWIGGQVVGAMAALAAFVTVFVVASTFAFAVARRRREFGLLRTVGATPRQLRRMLYGEAVAVGAAAAGAGVLLGAVFAPALGGVLVDAGFQPEGFTVRLSVPVLAATFGAGVAVAFAGVWSASRRAARIGPLDALREAAVDDRPMTGGRRWTGIAFTAVGLGAAVATGTADPADMITFALVTAAGLITGVTLLVPALVPPLVRALSWPLARRAGATGLLVREGMLTAVRRTASTVAPVLATVGFVVLITGNTQTSAHSYRTQDTVSVRASGVVVPDGTPGITDADAARVKGSAPLPTVLYGRSPLQAAGIEPAAFQDVQSGLKTVAGSLDRLSDPDGLAVSESALRALDARQGGTVPVTFEDGRSARLRVVAVVSDQSAPYEALLSRGTVRAHDPSALADAVQRTGAPHPVPGTREISVAAHAGSDQAEEDRLVEVFTLLLVGLSAGYTGLAVGNTLLMATADRLPDLRILRLSGATARQVLWVVAGETVFVVGLGTVLGGLVALPSLLGIRAGLSGTLGVPVELIVPWVPALGAIGGCLTLALVASVVPVRFALRGGSGGART</sequence>
<feature type="transmembrane region" description="Helical" evidence="8">
    <location>
        <begin position="384"/>
        <end position="403"/>
    </location>
</feature>
<accession>A0A5J6GSB5</accession>
<evidence type="ECO:0000313" key="10">
    <source>
        <dbReference type="EMBL" id="QEU97091.1"/>
    </source>
</evidence>
<dbReference type="InterPro" id="IPR003838">
    <property type="entry name" value="ABC3_permease_C"/>
</dbReference>
<dbReference type="EMBL" id="CP023699">
    <property type="protein sequence ID" value="QEU97091.1"/>
    <property type="molecule type" value="Genomic_DNA"/>
</dbReference>
<keyword evidence="2" id="KW-1003">Cell membrane</keyword>
<dbReference type="GO" id="GO:0005886">
    <property type="term" value="C:plasma membrane"/>
    <property type="evidence" value="ECO:0007669"/>
    <property type="project" value="UniProtKB-SubCell"/>
</dbReference>
<evidence type="ECO:0000256" key="6">
    <source>
        <dbReference type="ARBA" id="ARBA00038076"/>
    </source>
</evidence>
<keyword evidence="5 8" id="KW-0472">Membrane</keyword>
<evidence type="ECO:0000256" key="8">
    <source>
        <dbReference type="SAM" id="Phobius"/>
    </source>
</evidence>
<evidence type="ECO:0000256" key="4">
    <source>
        <dbReference type="ARBA" id="ARBA00022989"/>
    </source>
</evidence>
<feature type="domain" description="ABC3 transporter permease C-terminal" evidence="9">
    <location>
        <begin position="243"/>
        <end position="364"/>
    </location>
</feature>
<gene>
    <name evidence="10" type="ORF">CP970_04550</name>
</gene>
<evidence type="ECO:0000256" key="2">
    <source>
        <dbReference type="ARBA" id="ARBA00022475"/>
    </source>
</evidence>
<keyword evidence="3 8" id="KW-0812">Transmembrane</keyword>
<comment type="similarity">
    <text evidence="6">Belongs to the ABC-4 integral membrane protein family.</text>
</comment>
<dbReference type="KEGG" id="ska:CP970_04550"/>
<feature type="transmembrane region" description="Helical" evidence="8">
    <location>
        <begin position="409"/>
        <end position="435"/>
    </location>
</feature>
<evidence type="ECO:0000256" key="1">
    <source>
        <dbReference type="ARBA" id="ARBA00004651"/>
    </source>
</evidence>
<protein>
    <submittedName>
        <fullName evidence="10">ABC transporter permease</fullName>
    </submittedName>
</protein>
<reference evidence="10 11" key="1">
    <citation type="submission" date="2017-09" db="EMBL/GenBank/DDBJ databases">
        <authorList>
            <person name="Lee N."/>
            <person name="Cho B.-K."/>
        </authorList>
    </citation>
    <scope>NUCLEOTIDE SEQUENCE [LARGE SCALE GENOMIC DNA]</scope>
    <source>
        <strain evidence="10 11">ATCC 12853</strain>
    </source>
</reference>
<organism evidence="10 11">
    <name type="scientific">Streptomyces kanamyceticus</name>
    <dbReference type="NCBI Taxonomy" id="1967"/>
    <lineage>
        <taxon>Bacteria</taxon>
        <taxon>Bacillati</taxon>
        <taxon>Actinomycetota</taxon>
        <taxon>Actinomycetes</taxon>
        <taxon>Kitasatosporales</taxon>
        <taxon>Streptomycetaceae</taxon>
        <taxon>Streptomyces</taxon>
    </lineage>
</organism>
<dbReference type="Proteomes" id="UP000325529">
    <property type="component" value="Chromosome"/>
</dbReference>
<feature type="transmembrane region" description="Helical" evidence="8">
    <location>
        <begin position="714"/>
        <end position="742"/>
    </location>
</feature>
<keyword evidence="4 8" id="KW-1133">Transmembrane helix</keyword>
<evidence type="ECO:0000256" key="5">
    <source>
        <dbReference type="ARBA" id="ARBA00023136"/>
    </source>
</evidence>
<evidence type="ECO:0000256" key="7">
    <source>
        <dbReference type="SAM" id="MobiDB-lite"/>
    </source>
</evidence>